<evidence type="ECO:0000313" key="1">
    <source>
        <dbReference type="EMBL" id="KAJ8685891.1"/>
    </source>
</evidence>
<evidence type="ECO:0000313" key="2">
    <source>
        <dbReference type="Proteomes" id="UP001239111"/>
    </source>
</evidence>
<organism evidence="1 2">
    <name type="scientific">Eretmocerus hayati</name>
    <dbReference type="NCBI Taxonomy" id="131215"/>
    <lineage>
        <taxon>Eukaryota</taxon>
        <taxon>Metazoa</taxon>
        <taxon>Ecdysozoa</taxon>
        <taxon>Arthropoda</taxon>
        <taxon>Hexapoda</taxon>
        <taxon>Insecta</taxon>
        <taxon>Pterygota</taxon>
        <taxon>Neoptera</taxon>
        <taxon>Endopterygota</taxon>
        <taxon>Hymenoptera</taxon>
        <taxon>Apocrita</taxon>
        <taxon>Proctotrupomorpha</taxon>
        <taxon>Chalcidoidea</taxon>
        <taxon>Aphelinidae</taxon>
        <taxon>Aphelininae</taxon>
        <taxon>Eretmocerus</taxon>
    </lineage>
</organism>
<keyword evidence="2" id="KW-1185">Reference proteome</keyword>
<proteinExistence type="predicted"/>
<reference evidence="1" key="1">
    <citation type="submission" date="2023-04" db="EMBL/GenBank/DDBJ databases">
        <title>A chromosome-level genome assembly of the parasitoid wasp Eretmocerus hayati.</title>
        <authorList>
            <person name="Zhong Y."/>
            <person name="Liu S."/>
            <person name="Liu Y."/>
        </authorList>
    </citation>
    <scope>NUCLEOTIDE SEQUENCE</scope>
    <source>
        <strain evidence="1">ZJU_SS_LIU_2023</strain>
    </source>
</reference>
<name>A0ACC2PSF4_9HYME</name>
<sequence>MYSPNALAKSGIAGSSKKAGRAGLAIVVAKLRSVVELVLCDLGAFARGLDKSGGEVADLFRGVGVQASGPVGVVGLLGEGGALLGWGTDICGGWQDNGREGVTLGAGF</sequence>
<dbReference type="Proteomes" id="UP001239111">
    <property type="component" value="Chromosome 1"/>
</dbReference>
<comment type="caution">
    <text evidence="1">The sequence shown here is derived from an EMBL/GenBank/DDBJ whole genome shotgun (WGS) entry which is preliminary data.</text>
</comment>
<protein>
    <submittedName>
        <fullName evidence="1">Uncharacterized protein</fullName>
    </submittedName>
</protein>
<dbReference type="EMBL" id="CM056741">
    <property type="protein sequence ID" value="KAJ8685891.1"/>
    <property type="molecule type" value="Genomic_DNA"/>
</dbReference>
<accession>A0ACC2PSF4</accession>
<gene>
    <name evidence="1" type="ORF">QAD02_021684</name>
</gene>